<dbReference type="InParanoid" id="G2YHY0"/>
<reference evidence="2" key="1">
    <citation type="journal article" date="2011" name="PLoS Genet.">
        <title>Genomic analysis of the necrotrophic fungal pathogens Sclerotinia sclerotiorum and Botrytis cinerea.</title>
        <authorList>
            <person name="Amselem J."/>
            <person name="Cuomo C.A."/>
            <person name="van Kan J.A."/>
            <person name="Viaud M."/>
            <person name="Benito E.P."/>
            <person name="Couloux A."/>
            <person name="Coutinho P.M."/>
            <person name="de Vries R.P."/>
            <person name="Dyer P.S."/>
            <person name="Fillinger S."/>
            <person name="Fournier E."/>
            <person name="Gout L."/>
            <person name="Hahn M."/>
            <person name="Kohn L."/>
            <person name="Lapalu N."/>
            <person name="Plummer K.M."/>
            <person name="Pradier J.M."/>
            <person name="Quevillon E."/>
            <person name="Sharon A."/>
            <person name="Simon A."/>
            <person name="ten Have A."/>
            <person name="Tudzynski B."/>
            <person name="Tudzynski P."/>
            <person name="Wincker P."/>
            <person name="Andrew M."/>
            <person name="Anthouard V."/>
            <person name="Beever R.E."/>
            <person name="Beffa R."/>
            <person name="Benoit I."/>
            <person name="Bouzid O."/>
            <person name="Brault B."/>
            <person name="Chen Z."/>
            <person name="Choquer M."/>
            <person name="Collemare J."/>
            <person name="Cotton P."/>
            <person name="Danchin E.G."/>
            <person name="Da Silva C."/>
            <person name="Gautier A."/>
            <person name="Giraud C."/>
            <person name="Giraud T."/>
            <person name="Gonzalez C."/>
            <person name="Grossetete S."/>
            <person name="Guldener U."/>
            <person name="Henrissat B."/>
            <person name="Howlett B.J."/>
            <person name="Kodira C."/>
            <person name="Kretschmer M."/>
            <person name="Lappartient A."/>
            <person name="Leroch M."/>
            <person name="Levis C."/>
            <person name="Mauceli E."/>
            <person name="Neuveglise C."/>
            <person name="Oeser B."/>
            <person name="Pearson M."/>
            <person name="Poulain J."/>
            <person name="Poussereau N."/>
            <person name="Quesneville H."/>
            <person name="Rascle C."/>
            <person name="Schumacher J."/>
            <person name="Segurens B."/>
            <person name="Sexton A."/>
            <person name="Silva E."/>
            <person name="Sirven C."/>
            <person name="Soanes D.M."/>
            <person name="Talbot N.J."/>
            <person name="Templeton M."/>
            <person name="Yandava C."/>
            <person name="Yarden O."/>
            <person name="Zeng Q."/>
            <person name="Rollins J.A."/>
            <person name="Lebrun M.H."/>
            <person name="Dickman M."/>
        </authorList>
    </citation>
    <scope>NUCLEOTIDE SEQUENCE [LARGE SCALE GENOMIC DNA]</scope>
    <source>
        <strain evidence="2">T4</strain>
    </source>
</reference>
<name>G2YHY0_BOTF4</name>
<dbReference type="EMBL" id="FQ790337">
    <property type="protein sequence ID" value="CCD51317.1"/>
    <property type="molecule type" value="Genomic_DNA"/>
</dbReference>
<protein>
    <submittedName>
        <fullName evidence="1">Uncharacterized protein</fullName>
    </submittedName>
</protein>
<organism evidence="1 2">
    <name type="scientific">Botryotinia fuckeliana (strain T4)</name>
    <name type="common">Noble rot fungus</name>
    <name type="synonym">Botrytis cinerea</name>
    <dbReference type="NCBI Taxonomy" id="999810"/>
    <lineage>
        <taxon>Eukaryota</taxon>
        <taxon>Fungi</taxon>
        <taxon>Dikarya</taxon>
        <taxon>Ascomycota</taxon>
        <taxon>Pezizomycotina</taxon>
        <taxon>Leotiomycetes</taxon>
        <taxon>Helotiales</taxon>
        <taxon>Sclerotiniaceae</taxon>
        <taxon>Botrytis</taxon>
    </lineage>
</organism>
<sequence length="38" mass="4199">MSSALKDISYALQMASPYEVRGSDNNIRNAQIIQDANI</sequence>
<dbReference type="Proteomes" id="UP000008177">
    <property type="component" value="Unplaced contigs"/>
</dbReference>
<gene>
    <name evidence="1" type="ORF">BofuT4_uP016230.1</name>
</gene>
<dbReference type="AlphaFoldDB" id="G2YHY0"/>
<evidence type="ECO:0000313" key="2">
    <source>
        <dbReference type="Proteomes" id="UP000008177"/>
    </source>
</evidence>
<dbReference type="HOGENOM" id="CLU_3335486_0_0_1"/>
<evidence type="ECO:0000313" key="1">
    <source>
        <dbReference type="EMBL" id="CCD51317.1"/>
    </source>
</evidence>
<proteinExistence type="predicted"/>
<accession>G2YHY0</accession>